<dbReference type="EMBL" id="SGIS01000012">
    <property type="protein sequence ID" value="RZF64674.1"/>
    <property type="molecule type" value="Genomic_DNA"/>
</dbReference>
<keyword evidence="1" id="KW-1133">Transmembrane helix</keyword>
<proteinExistence type="predicted"/>
<evidence type="ECO:0000313" key="2">
    <source>
        <dbReference type="EMBL" id="RZF64674.1"/>
    </source>
</evidence>
<organism evidence="2 3">
    <name type="scientific">Sphingomonas populi</name>
    <dbReference type="NCBI Taxonomy" id="2484750"/>
    <lineage>
        <taxon>Bacteria</taxon>
        <taxon>Pseudomonadati</taxon>
        <taxon>Pseudomonadota</taxon>
        <taxon>Alphaproteobacteria</taxon>
        <taxon>Sphingomonadales</taxon>
        <taxon>Sphingomonadaceae</taxon>
        <taxon>Sphingomonas</taxon>
    </lineage>
</organism>
<dbReference type="RefSeq" id="WP_130156896.1">
    <property type="nucleotide sequence ID" value="NZ_SGIS01000012.1"/>
</dbReference>
<sequence length="245" mass="25890">MDRLGGHGCDRASPRRLGSRFLGLGGLAFGIAAGIAAVPLRATPSAKIAPPVSAADTGRFGGEALSSDARDMVIWVATSRDNHALPFVVIDKINARVFAFDSAAHLRGATPALLGAARGDDSVPGIGHRKLSTITPAERTTPAGRFEAALGHDFDQDILWIDYDAALSMHRVIVGRSEDHRAARLASVSASDNRISYGCINVPAQFYDDIVKPLFAGTVGIVYILPETKPLRTVFPVPNATPASR</sequence>
<comment type="caution">
    <text evidence="2">The sequence shown here is derived from an EMBL/GenBank/DDBJ whole genome shotgun (WGS) entry which is preliminary data.</text>
</comment>
<keyword evidence="3" id="KW-1185">Reference proteome</keyword>
<keyword evidence="1" id="KW-0812">Transmembrane</keyword>
<evidence type="ECO:0000313" key="3">
    <source>
        <dbReference type="Proteomes" id="UP000292085"/>
    </source>
</evidence>
<dbReference type="AlphaFoldDB" id="A0A4Q6Y4B1"/>
<keyword evidence="1" id="KW-0472">Membrane</keyword>
<name>A0A4Q6Y4B1_9SPHN</name>
<reference evidence="2 3" key="1">
    <citation type="submission" date="2019-02" db="EMBL/GenBank/DDBJ databases">
        <authorList>
            <person name="Li Y."/>
        </authorList>
    </citation>
    <scope>NUCLEOTIDE SEQUENCE [LARGE SCALE GENOMIC DNA]</scope>
    <source>
        <strain evidence="2 3">3-7</strain>
    </source>
</reference>
<gene>
    <name evidence="2" type="ORF">EWE75_09775</name>
</gene>
<dbReference type="OrthoDB" id="7202732at2"/>
<protein>
    <submittedName>
        <fullName evidence="2">L,D-transpeptidase</fullName>
    </submittedName>
</protein>
<accession>A0A4Q6Y4B1</accession>
<dbReference type="Proteomes" id="UP000292085">
    <property type="component" value="Unassembled WGS sequence"/>
</dbReference>
<feature type="transmembrane region" description="Helical" evidence="1">
    <location>
        <begin position="21"/>
        <end position="40"/>
    </location>
</feature>
<evidence type="ECO:0000256" key="1">
    <source>
        <dbReference type="SAM" id="Phobius"/>
    </source>
</evidence>